<organism evidence="5 6">
    <name type="scientific">Aspergillus wentii DTO 134E9</name>
    <dbReference type="NCBI Taxonomy" id="1073089"/>
    <lineage>
        <taxon>Eukaryota</taxon>
        <taxon>Fungi</taxon>
        <taxon>Dikarya</taxon>
        <taxon>Ascomycota</taxon>
        <taxon>Pezizomycotina</taxon>
        <taxon>Eurotiomycetes</taxon>
        <taxon>Eurotiomycetidae</taxon>
        <taxon>Eurotiales</taxon>
        <taxon>Aspergillaceae</taxon>
        <taxon>Aspergillus</taxon>
        <taxon>Aspergillus subgen. Cremei</taxon>
    </lineage>
</organism>
<dbReference type="GO" id="GO:0032389">
    <property type="term" value="C:MutLalpha complex"/>
    <property type="evidence" value="ECO:0007669"/>
    <property type="project" value="TreeGrafter"/>
</dbReference>
<dbReference type="InterPro" id="IPR014762">
    <property type="entry name" value="DNA_mismatch_repair_CS"/>
</dbReference>
<dbReference type="GO" id="GO:0061982">
    <property type="term" value="P:meiosis I cell cycle process"/>
    <property type="evidence" value="ECO:0007669"/>
    <property type="project" value="UniProtKB-ARBA"/>
</dbReference>
<feature type="compositionally biased region" description="Polar residues" evidence="3">
    <location>
        <begin position="438"/>
        <end position="454"/>
    </location>
</feature>
<dbReference type="GO" id="GO:0016887">
    <property type="term" value="F:ATP hydrolysis activity"/>
    <property type="evidence" value="ECO:0007669"/>
    <property type="project" value="InterPro"/>
</dbReference>
<comment type="similarity">
    <text evidence="1">Belongs to the DNA mismatch repair MutL/HexB family.</text>
</comment>
<sequence length="887" mass="98637">MPIVALPPATVRAIGSTSVISDACSLVKELLDNALDAGASSVTIEISQNTLDVIQVKDNGHGIPSQDHGFVCKRTFTSKIQTVEDLKNIGGSSLGFRGEALASAAEMSGSLTVVTRTEAELVGTAVKYGRDGEIVSINRASHPVGTSIRMTDFLKHIPVRKQTALKSAGKTLTKIKKMLHVYAMAQPTKRLSFRVLKAKNESNNWMYAPGQNATLVDAALKITGKDVASNCLLKRWPPEEDSTDIQQNQLMDISNFKLVAFLPKADSDISKVYNGGQYFIVDGRPVSTSRGIGHKITKVYKSYLRSTCSSNDHSPNITDPFICLHIQCPQGTYDVNIEPAKDDVLFEDADQVLSFVEDLFRDTYGELSASEKSAAPAKGKEKAQNSNGFDLLMARKDSVQSTPQHRDVNDNPIVAPLVTTYSQFKSPLPSTYRRRDFQSSSPPGTEQTINQATSKDVEIVSPWSMTRLNVPIRTPEKSNSAVENRMLLPKHNAAKEHPRRHRALDGGQPSSPALPSPSTSNSNSASPTNIHHSQPLFQFSQTSPTTPAQNDPKRAARERDKERYGNGALDTWFVKTTQATLDQNNPGNQLEQDEDGPSLTQLARERFGREQSLDTASNDVEDRYPQRESPENTPNTSNVSQSPPENITSSLGSRPVEIPEQRRELPVLETWAARLHKHSEKGINSDLEDALDFERRKKEAIQQRREQKRNRHEIPSSSNPHQSRYLAARAVLNSDLNDSTEQPHSISADSISRPRLNPYDPRAYLMRQQSDVSKNGLKARRTNTSKLPLEKISEDCDIHDLCLRLPASEPLLSNTMKHTLKEDLYTRDGTHIEAFTASDSDDLLEYWSHRLSNLTNEQYRTKDQCREPNLNFNFTAVIEQQNGLEPE</sequence>
<feature type="region of interest" description="Disordered" evidence="3">
    <location>
        <begin position="427"/>
        <end position="456"/>
    </location>
</feature>
<gene>
    <name evidence="5" type="ORF">ASPWEDRAFT_118456</name>
</gene>
<dbReference type="GO" id="GO:0005524">
    <property type="term" value="F:ATP binding"/>
    <property type="evidence" value="ECO:0007669"/>
    <property type="project" value="InterPro"/>
</dbReference>
<accession>A0A1L9R8I1</accession>
<dbReference type="Gene3D" id="3.30.230.10">
    <property type="match status" value="1"/>
</dbReference>
<feature type="compositionally biased region" description="Low complexity" evidence="3">
    <location>
        <begin position="509"/>
        <end position="528"/>
    </location>
</feature>
<dbReference type="GO" id="GO:0140664">
    <property type="term" value="F:ATP-dependent DNA damage sensor activity"/>
    <property type="evidence" value="ECO:0007669"/>
    <property type="project" value="InterPro"/>
</dbReference>
<dbReference type="GeneID" id="63744671"/>
<dbReference type="InterPro" id="IPR014721">
    <property type="entry name" value="Ribsml_uS5_D2-typ_fold_subgr"/>
</dbReference>
<dbReference type="PANTHER" id="PTHR10073:SF41">
    <property type="entry name" value="MISMATCH REPAIR PROTEIN, PUTATIVE (AFU_ORTHOLOGUE AFUA_8G05820)-RELATED"/>
    <property type="match status" value="1"/>
</dbReference>
<dbReference type="InterPro" id="IPR013507">
    <property type="entry name" value="DNA_mismatch_S5_2-like"/>
</dbReference>
<dbReference type="STRING" id="1073089.A0A1L9R8I1"/>
<dbReference type="InterPro" id="IPR020568">
    <property type="entry name" value="Ribosomal_Su5_D2-typ_SF"/>
</dbReference>
<proteinExistence type="inferred from homology"/>
<feature type="region of interest" description="Disordered" evidence="3">
    <location>
        <begin position="737"/>
        <end position="758"/>
    </location>
</feature>
<dbReference type="Proteomes" id="UP000184383">
    <property type="component" value="Unassembled WGS sequence"/>
</dbReference>
<dbReference type="PANTHER" id="PTHR10073">
    <property type="entry name" value="DNA MISMATCH REPAIR PROTEIN MLH, PMS, MUTL"/>
    <property type="match status" value="1"/>
</dbReference>
<dbReference type="NCBIfam" id="TIGR00585">
    <property type="entry name" value="mutl"/>
    <property type="match status" value="1"/>
</dbReference>
<dbReference type="RefSeq" id="XP_040684909.1">
    <property type="nucleotide sequence ID" value="XM_040828823.1"/>
</dbReference>
<dbReference type="FunFam" id="3.30.565.10:FF:000017">
    <property type="entry name" value="PMS1 homolog 1, mismatch repair system component"/>
    <property type="match status" value="1"/>
</dbReference>
<feature type="region of interest" description="Disordered" evidence="3">
    <location>
        <begin position="699"/>
        <end position="724"/>
    </location>
</feature>
<feature type="compositionally biased region" description="Basic and acidic residues" evidence="3">
    <location>
        <begin position="620"/>
        <end position="630"/>
    </location>
</feature>
<protein>
    <recommendedName>
        <fullName evidence="4">DNA mismatch repair protein S5 domain-containing protein</fullName>
    </recommendedName>
</protein>
<dbReference type="InterPro" id="IPR036890">
    <property type="entry name" value="HATPase_C_sf"/>
</dbReference>
<reference evidence="6" key="1">
    <citation type="journal article" date="2017" name="Genome Biol.">
        <title>Comparative genomics reveals high biological diversity and specific adaptations in the industrially and medically important fungal genus Aspergillus.</title>
        <authorList>
            <person name="de Vries R.P."/>
            <person name="Riley R."/>
            <person name="Wiebenga A."/>
            <person name="Aguilar-Osorio G."/>
            <person name="Amillis S."/>
            <person name="Uchima C.A."/>
            <person name="Anderluh G."/>
            <person name="Asadollahi M."/>
            <person name="Askin M."/>
            <person name="Barry K."/>
            <person name="Battaglia E."/>
            <person name="Bayram O."/>
            <person name="Benocci T."/>
            <person name="Braus-Stromeyer S.A."/>
            <person name="Caldana C."/>
            <person name="Canovas D."/>
            <person name="Cerqueira G.C."/>
            <person name="Chen F."/>
            <person name="Chen W."/>
            <person name="Choi C."/>
            <person name="Clum A."/>
            <person name="Dos Santos R.A."/>
            <person name="Damasio A.R."/>
            <person name="Diallinas G."/>
            <person name="Emri T."/>
            <person name="Fekete E."/>
            <person name="Flipphi M."/>
            <person name="Freyberg S."/>
            <person name="Gallo A."/>
            <person name="Gournas C."/>
            <person name="Habgood R."/>
            <person name="Hainaut M."/>
            <person name="Harispe M.L."/>
            <person name="Henrissat B."/>
            <person name="Hilden K.S."/>
            <person name="Hope R."/>
            <person name="Hossain A."/>
            <person name="Karabika E."/>
            <person name="Karaffa L."/>
            <person name="Karanyi Z."/>
            <person name="Krasevec N."/>
            <person name="Kuo A."/>
            <person name="Kusch H."/>
            <person name="LaButti K."/>
            <person name="Lagendijk E.L."/>
            <person name="Lapidus A."/>
            <person name="Levasseur A."/>
            <person name="Lindquist E."/>
            <person name="Lipzen A."/>
            <person name="Logrieco A.F."/>
            <person name="MacCabe A."/>
            <person name="Maekelae M.R."/>
            <person name="Malavazi I."/>
            <person name="Melin P."/>
            <person name="Meyer V."/>
            <person name="Mielnichuk N."/>
            <person name="Miskei M."/>
            <person name="Molnar A.P."/>
            <person name="Mule G."/>
            <person name="Ngan C.Y."/>
            <person name="Orejas M."/>
            <person name="Orosz E."/>
            <person name="Ouedraogo J.P."/>
            <person name="Overkamp K.M."/>
            <person name="Park H.-S."/>
            <person name="Perrone G."/>
            <person name="Piumi F."/>
            <person name="Punt P.J."/>
            <person name="Ram A.F."/>
            <person name="Ramon A."/>
            <person name="Rauscher S."/>
            <person name="Record E."/>
            <person name="Riano-Pachon D.M."/>
            <person name="Robert V."/>
            <person name="Roehrig J."/>
            <person name="Ruller R."/>
            <person name="Salamov A."/>
            <person name="Salih N.S."/>
            <person name="Samson R.A."/>
            <person name="Sandor E."/>
            <person name="Sanguinetti M."/>
            <person name="Schuetze T."/>
            <person name="Sepcic K."/>
            <person name="Shelest E."/>
            <person name="Sherlock G."/>
            <person name="Sophianopoulou V."/>
            <person name="Squina F.M."/>
            <person name="Sun H."/>
            <person name="Susca A."/>
            <person name="Todd R.B."/>
            <person name="Tsang A."/>
            <person name="Unkles S.E."/>
            <person name="van de Wiele N."/>
            <person name="van Rossen-Uffink D."/>
            <person name="Oliveira J.V."/>
            <person name="Vesth T.C."/>
            <person name="Visser J."/>
            <person name="Yu J.-H."/>
            <person name="Zhou M."/>
            <person name="Andersen M.R."/>
            <person name="Archer D.B."/>
            <person name="Baker S.E."/>
            <person name="Benoit I."/>
            <person name="Brakhage A.A."/>
            <person name="Braus G.H."/>
            <person name="Fischer R."/>
            <person name="Frisvad J.C."/>
            <person name="Goldman G.H."/>
            <person name="Houbraken J."/>
            <person name="Oakley B."/>
            <person name="Pocsi I."/>
            <person name="Scazzocchio C."/>
            <person name="Seiboth B."/>
            <person name="vanKuyk P.A."/>
            <person name="Wortman J."/>
            <person name="Dyer P.S."/>
            <person name="Grigoriev I.V."/>
        </authorList>
    </citation>
    <scope>NUCLEOTIDE SEQUENCE [LARGE SCALE GENOMIC DNA]</scope>
    <source>
        <strain evidence="6">DTO 134E9</strain>
    </source>
</reference>
<feature type="region of interest" description="Disordered" evidence="3">
    <location>
        <begin position="492"/>
        <end position="571"/>
    </location>
</feature>
<keyword evidence="2" id="KW-0227">DNA damage</keyword>
<dbReference type="AlphaFoldDB" id="A0A1L9R8I1"/>
<evidence type="ECO:0000256" key="2">
    <source>
        <dbReference type="ARBA" id="ARBA00022763"/>
    </source>
</evidence>
<evidence type="ECO:0000313" key="6">
    <source>
        <dbReference type="Proteomes" id="UP000184383"/>
    </source>
</evidence>
<dbReference type="EMBL" id="KV878216">
    <property type="protein sequence ID" value="OJJ31232.1"/>
    <property type="molecule type" value="Genomic_DNA"/>
</dbReference>
<dbReference type="VEuPathDB" id="FungiDB:ASPWEDRAFT_118456"/>
<feature type="compositionally biased region" description="Polar residues" evidence="3">
    <location>
        <begin position="529"/>
        <end position="549"/>
    </location>
</feature>
<dbReference type="SUPFAM" id="SSF55874">
    <property type="entry name" value="ATPase domain of HSP90 chaperone/DNA topoisomerase II/histidine kinase"/>
    <property type="match status" value="1"/>
</dbReference>
<feature type="compositionally biased region" description="Polar residues" evidence="3">
    <location>
        <begin position="631"/>
        <end position="652"/>
    </location>
</feature>
<dbReference type="OrthoDB" id="10263226at2759"/>
<dbReference type="InterPro" id="IPR038973">
    <property type="entry name" value="MutL/Mlh/Pms-like"/>
</dbReference>
<dbReference type="PROSITE" id="PS00058">
    <property type="entry name" value="DNA_MISMATCH_REPAIR_1"/>
    <property type="match status" value="1"/>
</dbReference>
<dbReference type="GO" id="GO:0030983">
    <property type="term" value="F:mismatched DNA binding"/>
    <property type="evidence" value="ECO:0007669"/>
    <property type="project" value="InterPro"/>
</dbReference>
<feature type="compositionally biased region" description="Basic and acidic residues" evidence="3">
    <location>
        <begin position="551"/>
        <end position="564"/>
    </location>
</feature>
<keyword evidence="6" id="KW-1185">Reference proteome</keyword>
<feature type="domain" description="DNA mismatch repair protein S5" evidence="4">
    <location>
        <begin position="219"/>
        <end position="365"/>
    </location>
</feature>
<dbReference type="SUPFAM" id="SSF54211">
    <property type="entry name" value="Ribosomal protein S5 domain 2-like"/>
    <property type="match status" value="1"/>
</dbReference>
<dbReference type="Pfam" id="PF01119">
    <property type="entry name" value="DNA_mis_repair"/>
    <property type="match status" value="1"/>
</dbReference>
<feature type="region of interest" description="Disordered" evidence="3">
    <location>
        <begin position="608"/>
        <end position="661"/>
    </location>
</feature>
<dbReference type="InterPro" id="IPR003594">
    <property type="entry name" value="HATPase_dom"/>
</dbReference>
<evidence type="ECO:0000259" key="4">
    <source>
        <dbReference type="SMART" id="SM01340"/>
    </source>
</evidence>
<dbReference type="GO" id="GO:0006298">
    <property type="term" value="P:mismatch repair"/>
    <property type="evidence" value="ECO:0007669"/>
    <property type="project" value="InterPro"/>
</dbReference>
<evidence type="ECO:0000313" key="5">
    <source>
        <dbReference type="EMBL" id="OJJ31232.1"/>
    </source>
</evidence>
<evidence type="ECO:0000256" key="3">
    <source>
        <dbReference type="SAM" id="MobiDB-lite"/>
    </source>
</evidence>
<dbReference type="Gene3D" id="3.30.565.10">
    <property type="entry name" value="Histidine kinase-like ATPase, C-terminal domain"/>
    <property type="match status" value="1"/>
</dbReference>
<feature type="compositionally biased region" description="Polar residues" evidence="3">
    <location>
        <begin position="737"/>
        <end position="750"/>
    </location>
</feature>
<evidence type="ECO:0000256" key="1">
    <source>
        <dbReference type="ARBA" id="ARBA00006082"/>
    </source>
</evidence>
<dbReference type="Pfam" id="PF02518">
    <property type="entry name" value="HATPase_c"/>
    <property type="match status" value="1"/>
</dbReference>
<name>A0A1L9R8I1_ASPWE</name>
<dbReference type="InterPro" id="IPR002099">
    <property type="entry name" value="MutL/Mlh/PMS"/>
</dbReference>
<dbReference type="SMART" id="SM01340">
    <property type="entry name" value="DNA_mis_repair"/>
    <property type="match status" value="1"/>
</dbReference>